<evidence type="ECO:0000313" key="1">
    <source>
        <dbReference type="EMBL" id="CCG52202.1"/>
    </source>
</evidence>
<name>H8XNT5_FLAIG</name>
<accession>H8XNT5</accession>
<evidence type="ECO:0000313" key="2">
    <source>
        <dbReference type="Proteomes" id="UP000007599"/>
    </source>
</evidence>
<reference evidence="2" key="2">
    <citation type="submission" date="2012-03" db="EMBL/GenBank/DDBJ databases">
        <title>Complete genome sequence of Flavobacterium indicum GPTSA100-9T, isolated from warm spring water.</title>
        <authorList>
            <person name="Barbier P."/>
            <person name="Houel A."/>
            <person name="Loux V."/>
            <person name="Poulain J."/>
            <person name="Bernardet J.-F."/>
            <person name="Touchon M."/>
            <person name="Duchaud E."/>
        </authorList>
    </citation>
    <scope>NUCLEOTIDE SEQUENCE [LARGE SCALE GENOMIC DNA]</scope>
    <source>
        <strain evidence="2">DSM 17447 / CIP 109464 / GPTSA100-9</strain>
    </source>
</reference>
<dbReference type="KEGG" id="fin:KQS_01035"/>
<dbReference type="EMBL" id="HE774682">
    <property type="protein sequence ID" value="CCG52202.1"/>
    <property type="molecule type" value="Genomic_DNA"/>
</dbReference>
<proteinExistence type="predicted"/>
<keyword evidence="2" id="KW-1185">Reference proteome</keyword>
<dbReference type="Proteomes" id="UP000007599">
    <property type="component" value="Chromosome I"/>
</dbReference>
<protein>
    <submittedName>
        <fullName evidence="1">Uncharacterized protein</fullName>
    </submittedName>
</protein>
<organism evidence="1 2">
    <name type="scientific">Flavobacterium indicum (strain DSM 17447 / CIP 109464 / GPTSA100-9)</name>
    <dbReference type="NCBI Taxonomy" id="1094466"/>
    <lineage>
        <taxon>Bacteria</taxon>
        <taxon>Pseudomonadati</taxon>
        <taxon>Bacteroidota</taxon>
        <taxon>Flavobacteriia</taxon>
        <taxon>Flavobacteriales</taxon>
        <taxon>Flavobacteriaceae</taxon>
        <taxon>Flavobacterium</taxon>
    </lineage>
</organism>
<reference evidence="1 2" key="1">
    <citation type="journal article" date="2012" name="J. Bacteriol.">
        <title>Complete Genome Sequence of Flavobacterium indicum GPSTA100-9T, Isolated from Warm Spring Water.</title>
        <authorList>
            <person name="Barbier P."/>
            <person name="Houel A."/>
            <person name="Loux V."/>
            <person name="Poulain J."/>
            <person name="Bernardet J.F."/>
            <person name="Touchon M."/>
            <person name="Duchaud E."/>
        </authorList>
    </citation>
    <scope>NUCLEOTIDE SEQUENCE [LARGE SCALE GENOMIC DNA]</scope>
    <source>
        <strain evidence="2">DSM 17447 / CIP 109464 / GPTSA100-9</strain>
    </source>
</reference>
<dbReference type="PATRIC" id="fig|1094466.5.peg.200"/>
<gene>
    <name evidence="1" type="ordered locus">KQS_01035</name>
</gene>
<dbReference type="RefSeq" id="WP_014387346.1">
    <property type="nucleotide sequence ID" value="NC_017025.1"/>
</dbReference>
<dbReference type="AlphaFoldDB" id="H8XNT5"/>
<sequence>MKQLKKFVIENSFEELSLNEMKSICGSKNFPSSSRTISSTLNSWNCQDELWTDYLDENGVLIAISEENHLIEYP</sequence>
<dbReference type="HOGENOM" id="CLU_2682374_0_0_10"/>
<dbReference type="STRING" id="1094466.KQS_01035"/>